<dbReference type="RefSeq" id="WP_085726617.1">
    <property type="nucleotide sequence ID" value="NZ_NBYN01000002.1"/>
</dbReference>
<dbReference type="SUPFAM" id="SSF56317">
    <property type="entry name" value="Carbon-nitrogen hydrolase"/>
    <property type="match status" value="1"/>
</dbReference>
<dbReference type="InterPro" id="IPR036526">
    <property type="entry name" value="C-N_Hydrolase_sf"/>
</dbReference>
<dbReference type="GO" id="GO:0016410">
    <property type="term" value="F:N-acyltransferase activity"/>
    <property type="evidence" value="ECO:0007669"/>
    <property type="project" value="UniProtKB-UniRule"/>
</dbReference>
<name>A0A1X4GK42_9CYAN</name>
<dbReference type="GO" id="GO:0005886">
    <property type="term" value="C:plasma membrane"/>
    <property type="evidence" value="ECO:0007669"/>
    <property type="project" value="UniProtKB-SubCell"/>
</dbReference>
<evidence type="ECO:0000256" key="1">
    <source>
        <dbReference type="ARBA" id="ARBA00004651"/>
    </source>
</evidence>
<keyword evidence="4 8" id="KW-0812">Transmembrane</keyword>
<dbReference type="EC" id="2.3.1.269" evidence="8"/>
<keyword evidence="10" id="KW-0449">Lipoprotein</keyword>
<dbReference type="AlphaFoldDB" id="A0A1X4GK42"/>
<dbReference type="GO" id="GO:0042158">
    <property type="term" value="P:lipoprotein biosynthetic process"/>
    <property type="evidence" value="ECO:0007669"/>
    <property type="project" value="UniProtKB-UniRule"/>
</dbReference>
<evidence type="ECO:0000256" key="6">
    <source>
        <dbReference type="ARBA" id="ARBA00023136"/>
    </source>
</evidence>
<dbReference type="CDD" id="cd07571">
    <property type="entry name" value="ALP_N-acyl_transferase"/>
    <property type="match status" value="1"/>
</dbReference>
<feature type="transmembrane region" description="Helical" evidence="8">
    <location>
        <begin position="133"/>
        <end position="154"/>
    </location>
</feature>
<feature type="transmembrane region" description="Helical" evidence="8">
    <location>
        <begin position="519"/>
        <end position="538"/>
    </location>
</feature>
<evidence type="ECO:0000313" key="11">
    <source>
        <dbReference type="Proteomes" id="UP000192997"/>
    </source>
</evidence>
<dbReference type="Proteomes" id="UP000192997">
    <property type="component" value="Unassembled WGS sequence"/>
</dbReference>
<keyword evidence="3 8" id="KW-0808">Transferase</keyword>
<dbReference type="PANTHER" id="PTHR38686:SF1">
    <property type="entry name" value="APOLIPOPROTEIN N-ACYLTRANSFERASE"/>
    <property type="match status" value="1"/>
</dbReference>
<comment type="catalytic activity">
    <reaction evidence="8">
        <text>N-terminal S-1,2-diacyl-sn-glyceryl-L-cysteinyl-[lipoprotein] + a glycerophospholipid = N-acyl-S-1,2-diacyl-sn-glyceryl-L-cysteinyl-[lipoprotein] + a 2-acyl-sn-glycero-3-phospholipid + H(+)</text>
        <dbReference type="Rhea" id="RHEA:48228"/>
        <dbReference type="Rhea" id="RHEA-COMP:14681"/>
        <dbReference type="Rhea" id="RHEA-COMP:14684"/>
        <dbReference type="ChEBI" id="CHEBI:15378"/>
        <dbReference type="ChEBI" id="CHEBI:136912"/>
        <dbReference type="ChEBI" id="CHEBI:140656"/>
        <dbReference type="ChEBI" id="CHEBI:140657"/>
        <dbReference type="ChEBI" id="CHEBI:140660"/>
        <dbReference type="EC" id="2.3.1.269"/>
    </reaction>
</comment>
<comment type="caution">
    <text evidence="10">The sequence shown here is derived from an EMBL/GenBank/DDBJ whole genome shotgun (WGS) entry which is preliminary data.</text>
</comment>
<evidence type="ECO:0000256" key="8">
    <source>
        <dbReference type="HAMAP-Rule" id="MF_01148"/>
    </source>
</evidence>
<comment type="function">
    <text evidence="8">Catalyzes the phospholipid dependent N-acylation of the N-terminal cysteine of apolipoprotein, the last step in lipoprotein maturation.</text>
</comment>
<comment type="pathway">
    <text evidence="8">Protein modification; lipoprotein biosynthesis (N-acyl transfer).</text>
</comment>
<evidence type="ECO:0000259" key="9">
    <source>
        <dbReference type="PROSITE" id="PS50263"/>
    </source>
</evidence>
<evidence type="ECO:0000256" key="7">
    <source>
        <dbReference type="ARBA" id="ARBA00023315"/>
    </source>
</evidence>
<dbReference type="Pfam" id="PF00795">
    <property type="entry name" value="CN_hydrolase"/>
    <property type="match status" value="1"/>
</dbReference>
<accession>A0A1X4GK42</accession>
<feature type="transmembrane region" description="Helical" evidence="8">
    <location>
        <begin position="40"/>
        <end position="57"/>
    </location>
</feature>
<feature type="transmembrane region" description="Helical" evidence="8">
    <location>
        <begin position="174"/>
        <end position="197"/>
    </location>
</feature>
<dbReference type="EMBL" id="NBYN01000002">
    <property type="protein sequence ID" value="OSO97440.1"/>
    <property type="molecule type" value="Genomic_DNA"/>
</dbReference>
<comment type="subcellular location">
    <subcellularLocation>
        <location evidence="1 8">Cell membrane</location>
        <topology evidence="1 8">Multi-pass membrane protein</topology>
    </subcellularLocation>
</comment>
<comment type="similarity">
    <text evidence="8">Belongs to the CN hydrolase family. Apolipoprotein N-acyltransferase subfamily.</text>
</comment>
<evidence type="ECO:0000256" key="4">
    <source>
        <dbReference type="ARBA" id="ARBA00022692"/>
    </source>
</evidence>
<evidence type="ECO:0000256" key="5">
    <source>
        <dbReference type="ARBA" id="ARBA00022989"/>
    </source>
</evidence>
<evidence type="ECO:0000256" key="2">
    <source>
        <dbReference type="ARBA" id="ARBA00022475"/>
    </source>
</evidence>
<feature type="transmembrane region" description="Helical" evidence="8">
    <location>
        <begin position="96"/>
        <end position="121"/>
    </location>
</feature>
<evidence type="ECO:0000256" key="3">
    <source>
        <dbReference type="ARBA" id="ARBA00022679"/>
    </source>
</evidence>
<keyword evidence="6 8" id="KW-0472">Membrane</keyword>
<dbReference type="InterPro" id="IPR004563">
    <property type="entry name" value="Apolipo_AcylTrfase"/>
</dbReference>
<protein>
    <recommendedName>
        <fullName evidence="8">Apolipoprotein N-acyltransferase</fullName>
        <shortName evidence="8">ALP N-acyltransferase</shortName>
        <ecNumber evidence="8">2.3.1.269</ecNumber>
    </recommendedName>
</protein>
<dbReference type="PROSITE" id="PS50263">
    <property type="entry name" value="CN_HYDROLASE"/>
    <property type="match status" value="1"/>
</dbReference>
<organism evidence="10 11">
    <name type="scientific">Cylindrospermopsis raciborskii CENA303</name>
    <dbReference type="NCBI Taxonomy" id="1170769"/>
    <lineage>
        <taxon>Bacteria</taxon>
        <taxon>Bacillati</taxon>
        <taxon>Cyanobacteriota</taxon>
        <taxon>Cyanophyceae</taxon>
        <taxon>Nostocales</taxon>
        <taxon>Aphanizomenonaceae</taxon>
        <taxon>Cylindrospermopsis</taxon>
    </lineage>
</organism>
<evidence type="ECO:0000313" key="10">
    <source>
        <dbReference type="EMBL" id="OSO97440.1"/>
    </source>
</evidence>
<feature type="domain" description="CN hydrolase" evidence="9">
    <location>
        <begin position="264"/>
        <end position="506"/>
    </location>
</feature>
<feature type="transmembrane region" description="Helical" evidence="8">
    <location>
        <begin position="64"/>
        <end position="84"/>
    </location>
</feature>
<dbReference type="UniPathway" id="UPA00666"/>
<dbReference type="NCBIfam" id="TIGR00546">
    <property type="entry name" value="lnt"/>
    <property type="match status" value="1"/>
</dbReference>
<dbReference type="Gene3D" id="3.60.110.10">
    <property type="entry name" value="Carbon-nitrogen hydrolase"/>
    <property type="match status" value="1"/>
</dbReference>
<dbReference type="PANTHER" id="PTHR38686">
    <property type="entry name" value="APOLIPOPROTEIN N-ACYLTRANSFERASE"/>
    <property type="match status" value="1"/>
</dbReference>
<keyword evidence="5 8" id="KW-1133">Transmembrane helix</keyword>
<dbReference type="InterPro" id="IPR003010">
    <property type="entry name" value="C-N_Hydrolase"/>
</dbReference>
<reference evidence="11" key="1">
    <citation type="submission" date="2017-04" db="EMBL/GenBank/DDBJ databases">
        <authorList>
            <person name="Abreu V.A."/>
            <person name="Popin R.V."/>
            <person name="Rigonato J."/>
            <person name="Andreote A.P."/>
            <person name="Schaker P.C."/>
            <person name="Hoff-Risseti C."/>
            <person name="Alvarenga D.O."/>
            <person name="Varani A.M."/>
            <person name="Fiore M.F."/>
        </authorList>
    </citation>
    <scope>NUCLEOTIDE SEQUENCE [LARGE SCALE GENOMIC DNA]</scope>
    <source>
        <strain evidence="11">CENA303</strain>
    </source>
</reference>
<feature type="transmembrane region" description="Helical" evidence="8">
    <location>
        <begin position="229"/>
        <end position="249"/>
    </location>
</feature>
<gene>
    <name evidence="8" type="primary">lnt</name>
    <name evidence="10" type="ORF">B7O87_00230</name>
</gene>
<dbReference type="HAMAP" id="MF_01148">
    <property type="entry name" value="Lnt"/>
    <property type="match status" value="1"/>
</dbReference>
<keyword evidence="2 8" id="KW-1003">Cell membrane</keyword>
<feature type="transmembrane region" description="Helical" evidence="8">
    <location>
        <begin position="16"/>
        <end position="34"/>
    </location>
</feature>
<dbReference type="InterPro" id="IPR045378">
    <property type="entry name" value="LNT_N"/>
</dbReference>
<keyword evidence="7 8" id="KW-0012">Acyltransferase</keyword>
<sequence>MVKSPSKQIQEKLKPILFYILPLSSGILMGVTVAPINAWFLAWIALAPLWVIVVKYTRKSLLSACWWAIAYHGIALSWITGIHPMNWLNVPWWPSLLITIFCWSFITLWGALLVGLWAFLMVRLNPQKPWLRVLIGTALWCGLESWWSTGSLWWSSLSYTQSPYNLALLHLGQLSGPNTITAVIVAVNGLIGEAWIWQNQKKREVISTGNQLKGVTRFNKVVIGLINRYSISALILLIVSHILGSILYFQPYSQPLNNRQNSGLKIGIIQGNIPNEIKLLPQGFTRAITGYTNGYINLANQGVDGVLTPEGALPLYDNNLANTPLLDAVKQKGVVVWIGGFGRTGTSYTNSLFNINSQGQITSRYDKSKLVPLGEFVPFAEIFGNLVKRLSPLDEHQIHGAKQQVFNTPLGRAIVGICYESAFTEIFRYQAKNGGEFILSSSNDAHYTAAMANQHHAQDIMRAIETDRWAVRSTNTGYSAFVDPHGRTLWKSGYNVYETHAETIYPLQTQTLYVRFGDWIMPLLLVLAALGLIYKSLVQML</sequence>
<proteinExistence type="inferred from homology"/>
<dbReference type="Pfam" id="PF20154">
    <property type="entry name" value="LNT_N"/>
    <property type="match status" value="1"/>
</dbReference>